<dbReference type="Pfam" id="PF01633">
    <property type="entry name" value="Choline_kinase"/>
    <property type="match status" value="1"/>
</dbReference>
<dbReference type="InterPro" id="IPR011009">
    <property type="entry name" value="Kinase-like_dom_sf"/>
</dbReference>
<dbReference type="PANTHER" id="PTHR22603:SF93">
    <property type="entry name" value="RE24176P"/>
    <property type="match status" value="1"/>
</dbReference>
<dbReference type="GO" id="GO:0004103">
    <property type="term" value="F:choline kinase activity"/>
    <property type="evidence" value="ECO:0007669"/>
    <property type="project" value="TreeGrafter"/>
</dbReference>
<dbReference type="PANTHER" id="PTHR22603">
    <property type="entry name" value="CHOLINE/ETHANOALAMINE KINASE"/>
    <property type="match status" value="1"/>
</dbReference>
<name>A0A3P7LX93_STRVU</name>
<evidence type="ECO:0000256" key="2">
    <source>
        <dbReference type="ARBA" id="ARBA00023264"/>
    </source>
</evidence>
<keyword evidence="5" id="KW-1185">Reference proteome</keyword>
<proteinExistence type="inferred from homology"/>
<evidence type="ECO:0000313" key="4">
    <source>
        <dbReference type="EMBL" id="VDM83718.1"/>
    </source>
</evidence>
<protein>
    <submittedName>
        <fullName evidence="4">Uncharacterized protein</fullName>
    </submittedName>
</protein>
<dbReference type="GO" id="GO:0006646">
    <property type="term" value="P:phosphatidylethanolamine biosynthetic process"/>
    <property type="evidence" value="ECO:0007669"/>
    <property type="project" value="TreeGrafter"/>
</dbReference>
<organism evidence="4 5">
    <name type="scientific">Strongylus vulgaris</name>
    <name type="common">Blood worm</name>
    <dbReference type="NCBI Taxonomy" id="40348"/>
    <lineage>
        <taxon>Eukaryota</taxon>
        <taxon>Metazoa</taxon>
        <taxon>Ecdysozoa</taxon>
        <taxon>Nematoda</taxon>
        <taxon>Chromadorea</taxon>
        <taxon>Rhabditida</taxon>
        <taxon>Rhabditina</taxon>
        <taxon>Rhabditomorpha</taxon>
        <taxon>Strongyloidea</taxon>
        <taxon>Strongylidae</taxon>
        <taxon>Strongylus</taxon>
    </lineage>
</organism>
<evidence type="ECO:0000313" key="5">
    <source>
        <dbReference type="Proteomes" id="UP000270094"/>
    </source>
</evidence>
<reference evidence="4 5" key="1">
    <citation type="submission" date="2018-11" db="EMBL/GenBank/DDBJ databases">
        <authorList>
            <consortium name="Pathogen Informatics"/>
        </authorList>
    </citation>
    <scope>NUCLEOTIDE SEQUENCE [LARGE SCALE GENOMIC DNA]</scope>
</reference>
<dbReference type="GO" id="GO:0005737">
    <property type="term" value="C:cytoplasm"/>
    <property type="evidence" value="ECO:0007669"/>
    <property type="project" value="TreeGrafter"/>
</dbReference>
<dbReference type="AlphaFoldDB" id="A0A3P7LX93"/>
<dbReference type="SUPFAM" id="SSF56112">
    <property type="entry name" value="Protein kinase-like (PK-like)"/>
    <property type="match status" value="1"/>
</dbReference>
<keyword evidence="1" id="KW-0443">Lipid metabolism</keyword>
<dbReference type="OrthoDB" id="3649325at2759"/>
<keyword evidence="1" id="KW-0594">Phospholipid biosynthesis</keyword>
<dbReference type="Gene3D" id="3.30.200.20">
    <property type="entry name" value="Phosphorylase Kinase, domain 1"/>
    <property type="match status" value="1"/>
</dbReference>
<evidence type="ECO:0000256" key="3">
    <source>
        <dbReference type="ARBA" id="ARBA00038211"/>
    </source>
</evidence>
<comment type="similarity">
    <text evidence="3">Belongs to the choline/ethanolamine kinase family.</text>
</comment>
<dbReference type="EMBL" id="UYYB01124864">
    <property type="protein sequence ID" value="VDM83718.1"/>
    <property type="molecule type" value="Genomic_DNA"/>
</dbReference>
<accession>A0A3P7LX93</accession>
<keyword evidence="2" id="KW-1208">Phospholipid metabolism</keyword>
<dbReference type="Proteomes" id="UP000270094">
    <property type="component" value="Unassembled WGS sequence"/>
</dbReference>
<sequence>MFKCTLSPEVASVGFEPRSVLLRIQTQTDPLKLMKEIAIFTSLDGHGYGPKLLGVFPGGRLEEFIPSRTLTLNEFRDSSIFAFQH</sequence>
<keyword evidence="1" id="KW-0444">Lipid biosynthesis</keyword>
<gene>
    <name evidence="4" type="ORF">SVUK_LOCUS18716</name>
</gene>
<evidence type="ECO:0000256" key="1">
    <source>
        <dbReference type="ARBA" id="ARBA00023209"/>
    </source>
</evidence>
<dbReference type="GO" id="GO:0004305">
    <property type="term" value="F:ethanolamine kinase activity"/>
    <property type="evidence" value="ECO:0007669"/>
    <property type="project" value="TreeGrafter"/>
</dbReference>